<feature type="transmembrane region" description="Helical" evidence="1">
    <location>
        <begin position="12"/>
        <end position="30"/>
    </location>
</feature>
<accession>A0A6J4JXH0</accession>
<proteinExistence type="predicted"/>
<evidence type="ECO:0000256" key="1">
    <source>
        <dbReference type="SAM" id="Phobius"/>
    </source>
</evidence>
<protein>
    <submittedName>
        <fullName evidence="2">Uncharacterized protein</fullName>
    </submittedName>
</protein>
<dbReference type="AlphaFoldDB" id="A0A6J4JXH0"/>
<sequence>MNRAQPSQPWEIILLAVSLLVFLLIARAVFLARRRGVPAAGTAAAESDVPNLRTQQRVTGTVRRRRYDAAQEAWLITAEVGGARLTFRATDYPASEARYRGLLGKPADIALFALATLERGGAEAMRHQIKDADKIDLRPDLVTLTPAGQFANDYAVIGRVLDSREDTWDDLPLVIYRTQAVRSDDRTLVLDLAVQQNAGSARFAPQTMVHGSARLFGYLNDPGETPS</sequence>
<keyword evidence="1" id="KW-0472">Membrane</keyword>
<dbReference type="EMBL" id="CADCTO010000592">
    <property type="protein sequence ID" value="CAA9290048.1"/>
    <property type="molecule type" value="Genomic_DNA"/>
</dbReference>
<name>A0A6J4JXH0_9BACT</name>
<organism evidence="2">
    <name type="scientific">uncultured Armatimonadetes bacterium</name>
    <dbReference type="NCBI Taxonomy" id="157466"/>
    <lineage>
        <taxon>Bacteria</taxon>
        <taxon>Bacillati</taxon>
        <taxon>Armatimonadota</taxon>
        <taxon>environmental samples</taxon>
    </lineage>
</organism>
<reference evidence="2" key="1">
    <citation type="submission" date="2020-02" db="EMBL/GenBank/DDBJ databases">
        <authorList>
            <person name="Meier V. D."/>
        </authorList>
    </citation>
    <scope>NUCLEOTIDE SEQUENCE</scope>
    <source>
        <strain evidence="2">AVDCRST_MAG63</strain>
    </source>
</reference>
<gene>
    <name evidence="2" type="ORF">AVDCRST_MAG63-4265</name>
</gene>
<keyword evidence="1" id="KW-0812">Transmembrane</keyword>
<keyword evidence="1" id="KW-1133">Transmembrane helix</keyword>
<evidence type="ECO:0000313" key="2">
    <source>
        <dbReference type="EMBL" id="CAA9290048.1"/>
    </source>
</evidence>